<dbReference type="PANTHER" id="PTHR31760">
    <property type="entry name" value="S-ADENOSYL-L-METHIONINE-DEPENDENT METHYLTRANSFERASES SUPERFAMILY PROTEIN"/>
    <property type="match status" value="1"/>
</dbReference>
<comment type="similarity">
    <text evidence="6">Belongs to the methyltransferase superfamily. RNA methyltransferase RsmG family.</text>
</comment>
<dbReference type="AlphaFoldDB" id="A0A0S2TGL6"/>
<sequence>MKTDERQRLCDGATQLGIELSPGQQDALLHYLALLVKWNRVYALISRRDGDDWLTRHLLDSLAVLPYINGSRVIDIGSGAGLPGIPLAIMRPDVEFTLLDSNRKKARFMTQAVIELGLNNVTVVDQRVEEFRPETGFDCITSRAFASLADMLVGAGHLAAQGGRFLAMKGTFPEAELAHLAPGFHAEAVHLLAVPFQSGERHLAVVVQDK</sequence>
<feature type="binding site" evidence="6">
    <location>
        <begin position="128"/>
        <end position="129"/>
    </location>
    <ligand>
        <name>S-adenosyl-L-methionine</name>
        <dbReference type="ChEBI" id="CHEBI:59789"/>
    </ligand>
</feature>
<dbReference type="InterPro" id="IPR003682">
    <property type="entry name" value="rRNA_ssu_MeTfrase_G"/>
</dbReference>
<dbReference type="GO" id="GO:0005829">
    <property type="term" value="C:cytosol"/>
    <property type="evidence" value="ECO:0007669"/>
    <property type="project" value="TreeGrafter"/>
</dbReference>
<dbReference type="NCBIfam" id="TIGR00138">
    <property type="entry name" value="rsmG_gidB"/>
    <property type="match status" value="1"/>
</dbReference>
<name>A0A0S2TGL6_9GAMM</name>
<dbReference type="EMBL" id="CP013099">
    <property type="protein sequence ID" value="ALP54260.1"/>
    <property type="molecule type" value="Genomic_DNA"/>
</dbReference>
<protein>
    <recommendedName>
        <fullName evidence="6">Ribosomal RNA small subunit methyltransferase G</fullName>
        <ecNumber evidence="6">2.1.1.170</ecNumber>
    </recommendedName>
    <alternativeName>
        <fullName evidence="6">16S rRNA 7-methylguanosine methyltransferase</fullName>
        <shortName evidence="6">16S rRNA m7G methyltransferase</shortName>
    </alternativeName>
</protein>
<comment type="function">
    <text evidence="6">Specifically methylates the N7 position of guanine in position 527 of 16S rRNA.</text>
</comment>
<keyword evidence="4 6" id="KW-0808">Transferase</keyword>
<evidence type="ECO:0000256" key="3">
    <source>
        <dbReference type="ARBA" id="ARBA00022603"/>
    </source>
</evidence>
<dbReference type="CDD" id="cd02440">
    <property type="entry name" value="AdoMet_MTases"/>
    <property type="match status" value="1"/>
</dbReference>
<keyword evidence="8" id="KW-1185">Reference proteome</keyword>
<dbReference type="PIRSF" id="PIRSF003078">
    <property type="entry name" value="GidB"/>
    <property type="match status" value="1"/>
</dbReference>
<keyword evidence="2 6" id="KW-0698">rRNA processing</keyword>
<comment type="caution">
    <text evidence="6">Lacks conserved residue(s) required for the propagation of feature annotation.</text>
</comment>
<evidence type="ECO:0000313" key="7">
    <source>
        <dbReference type="EMBL" id="ALP54260.1"/>
    </source>
</evidence>
<dbReference type="SUPFAM" id="SSF53335">
    <property type="entry name" value="S-adenosyl-L-methionine-dependent methyltransferases"/>
    <property type="match status" value="1"/>
</dbReference>
<dbReference type="InterPro" id="IPR029063">
    <property type="entry name" value="SAM-dependent_MTases_sf"/>
</dbReference>
<evidence type="ECO:0000256" key="4">
    <source>
        <dbReference type="ARBA" id="ARBA00022679"/>
    </source>
</evidence>
<feature type="binding site" evidence="6">
    <location>
        <position position="77"/>
    </location>
    <ligand>
        <name>S-adenosyl-L-methionine</name>
        <dbReference type="ChEBI" id="CHEBI:59789"/>
    </ligand>
</feature>
<dbReference type="Pfam" id="PF02527">
    <property type="entry name" value="GidB"/>
    <property type="match status" value="1"/>
</dbReference>
<comment type="catalytic activity">
    <reaction evidence="6">
        <text>guanosine(527) in 16S rRNA + S-adenosyl-L-methionine = N(7)-methylguanosine(527) in 16S rRNA + S-adenosyl-L-homocysteine</text>
        <dbReference type="Rhea" id="RHEA:42732"/>
        <dbReference type="Rhea" id="RHEA-COMP:10209"/>
        <dbReference type="Rhea" id="RHEA-COMP:10210"/>
        <dbReference type="ChEBI" id="CHEBI:57856"/>
        <dbReference type="ChEBI" id="CHEBI:59789"/>
        <dbReference type="ChEBI" id="CHEBI:74269"/>
        <dbReference type="ChEBI" id="CHEBI:74480"/>
        <dbReference type="EC" id="2.1.1.170"/>
    </reaction>
</comment>
<dbReference type="Gene3D" id="3.40.50.150">
    <property type="entry name" value="Vaccinia Virus protein VP39"/>
    <property type="match status" value="1"/>
</dbReference>
<proteinExistence type="inferred from homology"/>
<keyword evidence="1 6" id="KW-0963">Cytoplasm</keyword>
<keyword evidence="5 6" id="KW-0949">S-adenosyl-L-methionine</keyword>
<comment type="subcellular location">
    <subcellularLocation>
        <location evidence="6">Cytoplasm</location>
    </subcellularLocation>
</comment>
<gene>
    <name evidence="6" type="primary">rsmG</name>
    <name evidence="7" type="ORF">Tel_14530</name>
</gene>
<feature type="binding site" evidence="6">
    <location>
        <position position="82"/>
    </location>
    <ligand>
        <name>S-adenosyl-L-methionine</name>
        <dbReference type="ChEBI" id="CHEBI:59789"/>
    </ligand>
</feature>
<evidence type="ECO:0000256" key="1">
    <source>
        <dbReference type="ARBA" id="ARBA00022490"/>
    </source>
</evidence>
<accession>A0A0S2TGL6</accession>
<dbReference type="Proteomes" id="UP000055136">
    <property type="component" value="Chromosome"/>
</dbReference>
<feature type="binding site" evidence="6">
    <location>
        <position position="143"/>
    </location>
    <ligand>
        <name>S-adenosyl-L-methionine</name>
        <dbReference type="ChEBI" id="CHEBI:59789"/>
    </ligand>
</feature>
<keyword evidence="3 6" id="KW-0489">Methyltransferase</keyword>
<reference evidence="7" key="1">
    <citation type="submission" date="2015-10" db="EMBL/GenBank/DDBJ databases">
        <title>Description of Candidatus Tenderia electrophaga gen. nov, sp. nov., an Uncultivated Electroautotroph from a Biocathode Enrichment.</title>
        <authorList>
            <person name="Eddie B.J."/>
            <person name="Malanoski A.P."/>
            <person name="Wang Z."/>
            <person name="Hall R.J."/>
            <person name="Oh S.D."/>
            <person name="Heiner C."/>
            <person name="Lin B."/>
            <person name="Strycharz-Glaven S.M."/>
        </authorList>
    </citation>
    <scope>NUCLEOTIDE SEQUENCE [LARGE SCALE GENOMIC DNA]</scope>
    <source>
        <strain evidence="7">NRL1</strain>
    </source>
</reference>
<organism evidence="7 8">
    <name type="scientific">Candidatus Tenderia electrophaga</name>
    <dbReference type="NCBI Taxonomy" id="1748243"/>
    <lineage>
        <taxon>Bacteria</taxon>
        <taxon>Pseudomonadati</taxon>
        <taxon>Pseudomonadota</taxon>
        <taxon>Gammaproteobacteria</taxon>
        <taxon>Candidatus Tenderiales</taxon>
        <taxon>Candidatus Tenderiaceae</taxon>
        <taxon>Candidatus Tenderia</taxon>
    </lineage>
</organism>
<evidence type="ECO:0000256" key="5">
    <source>
        <dbReference type="ARBA" id="ARBA00022691"/>
    </source>
</evidence>
<dbReference type="GO" id="GO:0070043">
    <property type="term" value="F:rRNA (guanine-N7-)-methyltransferase activity"/>
    <property type="evidence" value="ECO:0007669"/>
    <property type="project" value="UniProtKB-UniRule"/>
</dbReference>
<dbReference type="EC" id="2.1.1.170" evidence="6"/>
<evidence type="ECO:0000256" key="2">
    <source>
        <dbReference type="ARBA" id="ARBA00022552"/>
    </source>
</evidence>
<evidence type="ECO:0000313" key="8">
    <source>
        <dbReference type="Proteomes" id="UP000055136"/>
    </source>
</evidence>
<evidence type="ECO:0000256" key="6">
    <source>
        <dbReference type="HAMAP-Rule" id="MF_00074"/>
    </source>
</evidence>
<dbReference type="HAMAP" id="MF_00074">
    <property type="entry name" value="16SrRNA_methyltr_G"/>
    <property type="match status" value="1"/>
</dbReference>
<dbReference type="PANTHER" id="PTHR31760:SF0">
    <property type="entry name" value="S-ADENOSYL-L-METHIONINE-DEPENDENT METHYLTRANSFERASES SUPERFAMILY PROTEIN"/>
    <property type="match status" value="1"/>
</dbReference>
<dbReference type="KEGG" id="tee:Tel_14530"/>
<dbReference type="STRING" id="1748243.Tel_14530"/>